<dbReference type="EMBL" id="WBWS01000009">
    <property type="protein sequence ID" value="KAB2770077.1"/>
    <property type="molecule type" value="Genomic_DNA"/>
</dbReference>
<evidence type="ECO:0000313" key="4">
    <source>
        <dbReference type="Proteomes" id="UP000481876"/>
    </source>
</evidence>
<organism evidence="2 3">
    <name type="scientific">Brucella anthropi</name>
    <name type="common">Ochrobactrum anthropi</name>
    <dbReference type="NCBI Taxonomy" id="529"/>
    <lineage>
        <taxon>Bacteria</taxon>
        <taxon>Pseudomonadati</taxon>
        <taxon>Pseudomonadota</taxon>
        <taxon>Alphaproteobacteria</taxon>
        <taxon>Hyphomicrobiales</taxon>
        <taxon>Brucellaceae</taxon>
        <taxon>Brucella/Ochrobactrum group</taxon>
        <taxon>Brucella</taxon>
    </lineage>
</organism>
<evidence type="ECO:0000313" key="1">
    <source>
        <dbReference type="EMBL" id="KAB2770077.1"/>
    </source>
</evidence>
<gene>
    <name evidence="1" type="ORF">F9L04_10130</name>
    <name evidence="2" type="ORF">F9L06_15205</name>
</gene>
<accession>A0A6I0DQP9</accession>
<protein>
    <submittedName>
        <fullName evidence="2">Uncharacterized protein</fullName>
    </submittedName>
</protein>
<reference evidence="3 4" key="1">
    <citation type="submission" date="2019-09" db="EMBL/GenBank/DDBJ databases">
        <title>Taxonomic organization of the family Brucellaceae based on a phylogenomic approach.</title>
        <authorList>
            <person name="Leclercq S."/>
            <person name="Cloeckaert A."/>
            <person name="Zygmunt M.S."/>
        </authorList>
    </citation>
    <scope>NUCLEOTIDE SEQUENCE [LARGE SCALE GENOMIC DNA]</scope>
    <source>
        <strain evidence="2 3">CCUG 34461</strain>
        <strain evidence="1 4">LMG 3313</strain>
    </source>
</reference>
<dbReference type="AlphaFoldDB" id="A0A6I0DQP9"/>
<dbReference type="Proteomes" id="UP000441102">
    <property type="component" value="Unassembled WGS sequence"/>
</dbReference>
<name>A0A6I0DQP9_BRUAN</name>
<comment type="caution">
    <text evidence="2">The sequence shown here is derived from an EMBL/GenBank/DDBJ whole genome shotgun (WGS) entry which is preliminary data.</text>
</comment>
<proteinExistence type="predicted"/>
<dbReference type="Proteomes" id="UP000481876">
    <property type="component" value="Unassembled WGS sequence"/>
</dbReference>
<evidence type="ECO:0000313" key="2">
    <source>
        <dbReference type="EMBL" id="KAB2796348.1"/>
    </source>
</evidence>
<dbReference type="EMBL" id="WBWX01000005">
    <property type="protein sequence ID" value="KAB2796348.1"/>
    <property type="molecule type" value="Genomic_DNA"/>
</dbReference>
<evidence type="ECO:0000313" key="3">
    <source>
        <dbReference type="Proteomes" id="UP000441102"/>
    </source>
</evidence>
<sequence>MLCSECSPKQVTDPGFTINADKLEKVTDNHMKASGNVSIKIDNTEIKSNKMDIQVHPDKLELSDGKFKATIEK</sequence>